<name>A0A4R8PVG1_9PEZI</name>
<dbReference type="InterPro" id="IPR052895">
    <property type="entry name" value="HetReg/Transcr_Mod"/>
</dbReference>
<evidence type="ECO:0000313" key="3">
    <source>
        <dbReference type="Proteomes" id="UP000295083"/>
    </source>
</evidence>
<dbReference type="Pfam" id="PF06985">
    <property type="entry name" value="HET"/>
    <property type="match status" value="1"/>
</dbReference>
<sequence length="258" mass="28255">MSSSQTTSSPGPGNASDRRSIYAYAPLPSPRHTRLVVLRRGATKDPSCPLSCDLVDADVDEPPPYYALSYTWDGETPSEPLTICNTADATSTSAGGQLLITPNRAAALRVFRKSLHKRFRRRKQVTVWIDAICINQTSDHDKNVQVAMMAEIYRAAKRVVVWFGERDSPATPIPLISSLPCALFPRDCPEGLEPILRRLKKPVASVFFKGWLESLGGGVAAYGDGGSITRGVSFQHDADDYEPEERGAIRTHEGIVRA</sequence>
<reference evidence="2 3" key="1">
    <citation type="submission" date="2018-11" db="EMBL/GenBank/DDBJ databases">
        <title>Genome sequence and assembly of Colletotrichum spinosum.</title>
        <authorList>
            <person name="Gan P."/>
            <person name="Shirasu K."/>
        </authorList>
    </citation>
    <scope>NUCLEOTIDE SEQUENCE [LARGE SCALE GENOMIC DNA]</scope>
    <source>
        <strain evidence="2 3">CBS 515.97</strain>
    </source>
</reference>
<gene>
    <name evidence="2" type="ORF">C8035_v004009</name>
</gene>
<dbReference type="PANTHER" id="PTHR24148:SF64">
    <property type="entry name" value="HETEROKARYON INCOMPATIBILITY DOMAIN-CONTAINING PROTEIN"/>
    <property type="match status" value="1"/>
</dbReference>
<accession>A0A4R8PVG1</accession>
<proteinExistence type="predicted"/>
<feature type="domain" description="Heterokaryon incompatibility" evidence="1">
    <location>
        <begin position="65"/>
        <end position="168"/>
    </location>
</feature>
<evidence type="ECO:0000313" key="2">
    <source>
        <dbReference type="EMBL" id="TDZ29812.1"/>
    </source>
</evidence>
<organism evidence="2 3">
    <name type="scientific">Colletotrichum spinosum</name>
    <dbReference type="NCBI Taxonomy" id="1347390"/>
    <lineage>
        <taxon>Eukaryota</taxon>
        <taxon>Fungi</taxon>
        <taxon>Dikarya</taxon>
        <taxon>Ascomycota</taxon>
        <taxon>Pezizomycotina</taxon>
        <taxon>Sordariomycetes</taxon>
        <taxon>Hypocreomycetidae</taxon>
        <taxon>Glomerellales</taxon>
        <taxon>Glomerellaceae</taxon>
        <taxon>Colletotrichum</taxon>
        <taxon>Colletotrichum orbiculare species complex</taxon>
    </lineage>
</organism>
<protein>
    <submittedName>
        <fullName evidence="2">Heterokaryon incompatibility protein 6, OR allele</fullName>
    </submittedName>
</protein>
<keyword evidence="3" id="KW-1185">Reference proteome</keyword>
<dbReference type="AlphaFoldDB" id="A0A4R8PVG1"/>
<dbReference type="InterPro" id="IPR010730">
    <property type="entry name" value="HET"/>
</dbReference>
<dbReference type="EMBL" id="QAPG01000173">
    <property type="protein sequence ID" value="TDZ29812.1"/>
    <property type="molecule type" value="Genomic_DNA"/>
</dbReference>
<dbReference type="Proteomes" id="UP000295083">
    <property type="component" value="Unassembled WGS sequence"/>
</dbReference>
<dbReference type="PANTHER" id="PTHR24148">
    <property type="entry name" value="ANKYRIN REPEAT DOMAIN-CONTAINING PROTEIN 39 HOMOLOG-RELATED"/>
    <property type="match status" value="1"/>
</dbReference>
<comment type="caution">
    <text evidence="2">The sequence shown here is derived from an EMBL/GenBank/DDBJ whole genome shotgun (WGS) entry which is preliminary data.</text>
</comment>
<evidence type="ECO:0000259" key="1">
    <source>
        <dbReference type="Pfam" id="PF06985"/>
    </source>
</evidence>